<dbReference type="EMBL" id="JAPAHU010000019">
    <property type="protein sequence ID" value="MCW1042711.1"/>
    <property type="molecule type" value="Genomic_DNA"/>
</dbReference>
<dbReference type="Proteomes" id="UP001526076">
    <property type="component" value="Unassembled WGS sequence"/>
</dbReference>
<evidence type="ECO:0000313" key="3">
    <source>
        <dbReference type="EMBL" id="RGT60545.1"/>
    </source>
</evidence>
<dbReference type="Gene3D" id="3.30.70.1260">
    <property type="entry name" value="bacterial protein sp0830 like"/>
    <property type="match status" value="1"/>
</dbReference>
<reference evidence="1 5" key="2">
    <citation type="submission" date="2022-10" db="EMBL/GenBank/DDBJ databases">
        <title>Comparative genomic study of S. anginosus.</title>
        <authorList>
            <person name="Prasad A."/>
            <person name="Ene A."/>
            <person name="Jablonska S."/>
            <person name="Du J."/>
            <person name="Wolfe A.J."/>
            <person name="Putonti C."/>
        </authorList>
    </citation>
    <scope>NUCLEOTIDE SEQUENCE</scope>
    <source>
        <strain evidence="2">UMB6888</strain>
        <strain evidence="1 5">UMB9231</strain>
    </source>
</reference>
<dbReference type="EMBL" id="QRWZ01000008">
    <property type="protein sequence ID" value="RGT60545.1"/>
    <property type="molecule type" value="Genomic_DNA"/>
</dbReference>
<keyword evidence="5" id="KW-1185">Reference proteome</keyword>
<dbReference type="PANTHER" id="PTHR36439">
    <property type="entry name" value="BLL4334 PROTEIN"/>
    <property type="match status" value="1"/>
</dbReference>
<dbReference type="Gene3D" id="3.30.70.1280">
    <property type="entry name" value="SP0830-like domains"/>
    <property type="match status" value="1"/>
</dbReference>
<comment type="caution">
    <text evidence="3">The sequence shown here is derived from an EMBL/GenBank/DDBJ whole genome shotgun (WGS) entry which is preliminary data.</text>
</comment>
<evidence type="ECO:0000313" key="5">
    <source>
        <dbReference type="Proteomes" id="UP001526076"/>
    </source>
</evidence>
<protein>
    <submittedName>
        <fullName evidence="3">DUF1697 domain-containing protein</fullName>
    </submittedName>
</protein>
<gene>
    <name evidence="3" type="ORF">DWX18_07190</name>
    <name evidence="1" type="ORF">OJ597_09840</name>
    <name evidence="2" type="ORF">OJ930_08860</name>
</gene>
<reference evidence="3 4" key="1">
    <citation type="submission" date="2018-08" db="EMBL/GenBank/DDBJ databases">
        <title>A genome reference for cultivated species of the human gut microbiota.</title>
        <authorList>
            <person name="Zou Y."/>
            <person name="Xue W."/>
            <person name="Luo G."/>
        </authorList>
    </citation>
    <scope>NUCLEOTIDE SEQUENCE [LARGE SCALE GENOMIC DNA]</scope>
    <source>
        <strain evidence="3 4">AF18-38</strain>
    </source>
</reference>
<dbReference type="AlphaFoldDB" id="A0A412PMI2"/>
<dbReference type="RefSeq" id="WP_070241648.1">
    <property type="nucleotide sequence ID" value="NZ_CP118029.1"/>
</dbReference>
<dbReference type="Proteomes" id="UP001208853">
    <property type="component" value="Unassembled WGS sequence"/>
</dbReference>
<accession>A0A412PMI2</accession>
<organism evidence="3 4">
    <name type="scientific">Streptococcus anginosus</name>
    <dbReference type="NCBI Taxonomy" id="1328"/>
    <lineage>
        <taxon>Bacteria</taxon>
        <taxon>Bacillati</taxon>
        <taxon>Bacillota</taxon>
        <taxon>Bacilli</taxon>
        <taxon>Lactobacillales</taxon>
        <taxon>Streptococcaceae</taxon>
        <taxon>Streptococcus</taxon>
        <taxon>Streptococcus anginosus group</taxon>
    </lineage>
</organism>
<dbReference type="EMBL" id="JAPAIK010000088">
    <property type="protein sequence ID" value="MCW1073107.1"/>
    <property type="molecule type" value="Genomic_DNA"/>
</dbReference>
<evidence type="ECO:0000313" key="1">
    <source>
        <dbReference type="EMBL" id="MCW1042711.1"/>
    </source>
</evidence>
<dbReference type="InterPro" id="IPR012545">
    <property type="entry name" value="DUF1697"/>
</dbReference>
<dbReference type="PANTHER" id="PTHR36439:SF1">
    <property type="entry name" value="DUF1697 DOMAIN-CONTAINING PROTEIN"/>
    <property type="match status" value="1"/>
</dbReference>
<dbReference type="Proteomes" id="UP000284046">
    <property type="component" value="Unassembled WGS sequence"/>
</dbReference>
<evidence type="ECO:0000313" key="2">
    <source>
        <dbReference type="EMBL" id="MCW1073107.1"/>
    </source>
</evidence>
<dbReference type="Pfam" id="PF08002">
    <property type="entry name" value="DUF1697"/>
    <property type="match status" value="1"/>
</dbReference>
<evidence type="ECO:0000313" key="4">
    <source>
        <dbReference type="Proteomes" id="UP000284046"/>
    </source>
</evidence>
<proteinExistence type="predicted"/>
<name>A0A412PMI2_STRAP</name>
<sequence>MRYILLLRGINVGGKNKVIVSDLKVDLAELSFDNPVSYINSGALFFDSQEHEEKIREILTAYFSQSYDFPIPFVLLSSAILQEEVAKLPAWWQDEAAYRRDVLFFLPEANREQIEVEAGNWANDRDLLHFGQTAFFYRNSDQADYLKSNYHKKLLKSSFYKSLTIRNGKTFQKILELADTS</sequence>
<dbReference type="SUPFAM" id="SSF160379">
    <property type="entry name" value="SP0830-like"/>
    <property type="match status" value="1"/>
</dbReference>